<evidence type="ECO:0000256" key="3">
    <source>
        <dbReference type="ARBA" id="ARBA00022723"/>
    </source>
</evidence>
<evidence type="ECO:0000259" key="12">
    <source>
        <dbReference type="SMART" id="SM00829"/>
    </source>
</evidence>
<sequence>MPMHVVELTEPRNFEHSKRPRPTPNSGEVLVQIRHVGICGSDVHYFEHGRIGDYVVESPLILGHESAGEVVEVGSGVDHLSPGDRVSLEPGIPCGECARCRAGTYNLCPDVVFMATPPDDGAFAEFVSWDADFAYRLPEPVSTRAGALCEPLSVGIHATRRGEIGLGDTVLVTGAGPIGMMVLKAARAAGASDVLVSDVVPSKLDRARNAGAATTVNVADEDLTDAVAAFTDGEGVDVVVEASGAAAAIASTTEVVRRGGTIVCIGLSQNDDIPIATNELVDKELDLRGSFRFRNTYHTAISLLEQGAIEVEDIIDFEMSMRDLTAAFERAQEPDVCKGMVELPSE</sequence>
<dbReference type="Pfam" id="PF08240">
    <property type="entry name" value="ADH_N"/>
    <property type="match status" value="1"/>
</dbReference>
<dbReference type="InterPro" id="IPR020843">
    <property type="entry name" value="ER"/>
</dbReference>
<comment type="pathway">
    <text evidence="8">Amino-acid degradation; L-threonine degradation via oxydo-reductase pathway; glycine from L-threonine: step 1/2.</text>
</comment>
<evidence type="ECO:0000256" key="8">
    <source>
        <dbReference type="ARBA" id="ARBA00060557"/>
    </source>
</evidence>
<comment type="similarity">
    <text evidence="2 10">Belongs to the zinc-containing alcohol dehydrogenase family.</text>
</comment>
<dbReference type="PANTHER" id="PTHR43161:SF9">
    <property type="entry name" value="SORBITOL DEHYDROGENASE"/>
    <property type="match status" value="1"/>
</dbReference>
<dbReference type="InterPro" id="IPR013154">
    <property type="entry name" value="ADH-like_N"/>
</dbReference>
<gene>
    <name evidence="13" type="ORF">C439_18293</name>
</gene>
<dbReference type="SUPFAM" id="SSF50129">
    <property type="entry name" value="GroES-like"/>
    <property type="match status" value="1"/>
</dbReference>
<protein>
    <recommendedName>
        <fullName evidence="9">L-threonine 3-dehydrogenase</fullName>
        <ecNumber evidence="9">1.1.1.103</ecNumber>
    </recommendedName>
</protein>
<dbReference type="PANTHER" id="PTHR43161">
    <property type="entry name" value="SORBITOL DEHYDROGENASE"/>
    <property type="match status" value="1"/>
</dbReference>
<dbReference type="PROSITE" id="PS00059">
    <property type="entry name" value="ADH_ZINC"/>
    <property type="match status" value="1"/>
</dbReference>
<keyword evidence="3 10" id="KW-0479">Metal-binding</keyword>
<keyword evidence="4 10" id="KW-0862">Zinc</keyword>
<dbReference type="Gene3D" id="3.90.180.10">
    <property type="entry name" value="Medium-chain alcohol dehydrogenases, catalytic domain"/>
    <property type="match status" value="1"/>
</dbReference>
<dbReference type="SMART" id="SM00829">
    <property type="entry name" value="PKS_ER"/>
    <property type="match status" value="1"/>
</dbReference>
<dbReference type="GO" id="GO:0070403">
    <property type="term" value="F:NAD+ binding"/>
    <property type="evidence" value="ECO:0007669"/>
    <property type="project" value="UniProtKB-ARBA"/>
</dbReference>
<reference evidence="13 14" key="1">
    <citation type="journal article" date="2014" name="PLoS Genet.">
        <title>Phylogenetically driven sequencing of extremely halophilic archaea reveals strategies for static and dynamic osmo-response.</title>
        <authorList>
            <person name="Becker E.A."/>
            <person name="Seitzer P.M."/>
            <person name="Tritt A."/>
            <person name="Larsen D."/>
            <person name="Krusor M."/>
            <person name="Yao A.I."/>
            <person name="Wu D."/>
            <person name="Madern D."/>
            <person name="Eisen J.A."/>
            <person name="Darling A.E."/>
            <person name="Facciotti M.T."/>
        </authorList>
    </citation>
    <scope>NUCLEOTIDE SEQUENCE [LARGE SCALE GENOMIC DNA]</scope>
    <source>
        <strain evidence="14">ATCC 33500 / DSM 1411 / JCM 8866 / NBRC 14739 / NCIMB 2177 / R-4</strain>
    </source>
</reference>
<evidence type="ECO:0000256" key="4">
    <source>
        <dbReference type="ARBA" id="ARBA00022833"/>
    </source>
</evidence>
<dbReference type="PATRIC" id="fig|523841.21.peg.3674"/>
<dbReference type="SUPFAM" id="SSF51735">
    <property type="entry name" value="NAD(P)-binding Rossmann-fold domains"/>
    <property type="match status" value="1"/>
</dbReference>
<evidence type="ECO:0000256" key="5">
    <source>
        <dbReference type="ARBA" id="ARBA00023002"/>
    </source>
</evidence>
<dbReference type="EC" id="1.1.1.103" evidence="9"/>
<feature type="region of interest" description="Disordered" evidence="11">
    <location>
        <begin position="1"/>
        <end position="26"/>
    </location>
</feature>
<dbReference type="CDD" id="cd05285">
    <property type="entry name" value="sorbitol_DH"/>
    <property type="match status" value="1"/>
</dbReference>
<comment type="catalytic activity">
    <reaction evidence="7">
        <text>L-threonine + NAD(+) = (2S)-2-amino-3-oxobutanoate + NADH + H(+)</text>
        <dbReference type="Rhea" id="RHEA:13161"/>
        <dbReference type="ChEBI" id="CHEBI:15378"/>
        <dbReference type="ChEBI" id="CHEBI:57540"/>
        <dbReference type="ChEBI" id="CHEBI:57926"/>
        <dbReference type="ChEBI" id="CHEBI:57945"/>
        <dbReference type="ChEBI" id="CHEBI:78948"/>
        <dbReference type="EC" id="1.1.1.103"/>
    </reaction>
</comment>
<evidence type="ECO:0000256" key="1">
    <source>
        <dbReference type="ARBA" id="ARBA00001947"/>
    </source>
</evidence>
<dbReference type="Gene3D" id="3.40.50.720">
    <property type="entry name" value="NAD(P)-binding Rossmann-like Domain"/>
    <property type="match status" value="1"/>
</dbReference>
<dbReference type="InterPro" id="IPR036291">
    <property type="entry name" value="NAD(P)-bd_dom_sf"/>
</dbReference>
<keyword evidence="5" id="KW-0560">Oxidoreductase</keyword>
<evidence type="ECO:0000256" key="2">
    <source>
        <dbReference type="ARBA" id="ARBA00008072"/>
    </source>
</evidence>
<dbReference type="GO" id="GO:0006566">
    <property type="term" value="P:threonine metabolic process"/>
    <property type="evidence" value="ECO:0007669"/>
    <property type="project" value="UniProtKB-ARBA"/>
</dbReference>
<feature type="compositionally biased region" description="Basic and acidic residues" evidence="11">
    <location>
        <begin position="7"/>
        <end position="17"/>
    </location>
</feature>
<dbReference type="Proteomes" id="UP000011603">
    <property type="component" value="Unassembled WGS sequence"/>
</dbReference>
<evidence type="ECO:0000256" key="10">
    <source>
        <dbReference type="RuleBase" id="RU361277"/>
    </source>
</evidence>
<accession>M0IP87</accession>
<dbReference type="InterPro" id="IPR011032">
    <property type="entry name" value="GroES-like_sf"/>
</dbReference>
<dbReference type="GO" id="GO:0008743">
    <property type="term" value="F:L-threonine 3-dehydrogenase activity"/>
    <property type="evidence" value="ECO:0007669"/>
    <property type="project" value="UniProtKB-EC"/>
</dbReference>
<evidence type="ECO:0000313" key="13">
    <source>
        <dbReference type="EMBL" id="ELZ97299.1"/>
    </source>
</evidence>
<evidence type="ECO:0000256" key="11">
    <source>
        <dbReference type="SAM" id="MobiDB-lite"/>
    </source>
</evidence>
<keyword evidence="14" id="KW-1185">Reference proteome</keyword>
<dbReference type="FunFam" id="3.40.50.720:FF:000068">
    <property type="entry name" value="Sorbitol dehydrogenase"/>
    <property type="match status" value="1"/>
</dbReference>
<dbReference type="GO" id="GO:0008270">
    <property type="term" value="F:zinc ion binding"/>
    <property type="evidence" value="ECO:0007669"/>
    <property type="project" value="InterPro"/>
</dbReference>
<evidence type="ECO:0000313" key="14">
    <source>
        <dbReference type="Proteomes" id="UP000011603"/>
    </source>
</evidence>
<dbReference type="EMBL" id="AOLO01000015">
    <property type="protein sequence ID" value="ELZ97299.1"/>
    <property type="molecule type" value="Genomic_DNA"/>
</dbReference>
<proteinExistence type="inferred from homology"/>
<evidence type="ECO:0000256" key="7">
    <source>
        <dbReference type="ARBA" id="ARBA00050613"/>
    </source>
</evidence>
<dbReference type="InterPro" id="IPR013149">
    <property type="entry name" value="ADH-like_C"/>
</dbReference>
<dbReference type="InterPro" id="IPR045306">
    <property type="entry name" value="SDH-like"/>
</dbReference>
<evidence type="ECO:0000256" key="9">
    <source>
        <dbReference type="ARBA" id="ARBA00066604"/>
    </source>
</evidence>
<comment type="cofactor">
    <cofactor evidence="1 10">
        <name>Zn(2+)</name>
        <dbReference type="ChEBI" id="CHEBI:29105"/>
    </cofactor>
</comment>
<feature type="domain" description="Enoyl reductase (ER)" evidence="12">
    <location>
        <begin position="9"/>
        <end position="341"/>
    </location>
</feature>
<dbReference type="AlphaFoldDB" id="M0IP87"/>
<dbReference type="GO" id="GO:0016597">
    <property type="term" value="F:amino acid binding"/>
    <property type="evidence" value="ECO:0007669"/>
    <property type="project" value="UniProtKB-ARBA"/>
</dbReference>
<organism evidence="13 14">
    <name type="scientific">Haloferax mediterranei (strain ATCC 33500 / DSM 1411 / JCM 8866 / NBRC 14739 / NCIMB 2177 / R-4)</name>
    <name type="common">Halobacterium mediterranei</name>
    <dbReference type="NCBI Taxonomy" id="523841"/>
    <lineage>
        <taxon>Archaea</taxon>
        <taxon>Methanobacteriati</taxon>
        <taxon>Methanobacteriota</taxon>
        <taxon>Stenosarchaea group</taxon>
        <taxon>Halobacteria</taxon>
        <taxon>Halobacteriales</taxon>
        <taxon>Haloferacaceae</taxon>
        <taxon>Haloferax</taxon>
    </lineage>
</organism>
<keyword evidence="6" id="KW-0520">NAD</keyword>
<dbReference type="InterPro" id="IPR002328">
    <property type="entry name" value="ADH_Zn_CS"/>
</dbReference>
<dbReference type="GO" id="GO:0051289">
    <property type="term" value="P:protein homotetramerization"/>
    <property type="evidence" value="ECO:0007669"/>
    <property type="project" value="UniProtKB-ARBA"/>
</dbReference>
<evidence type="ECO:0000256" key="6">
    <source>
        <dbReference type="ARBA" id="ARBA00023027"/>
    </source>
</evidence>
<name>M0IP87_HALMT</name>
<comment type="caution">
    <text evidence="13">The sequence shown here is derived from an EMBL/GenBank/DDBJ whole genome shotgun (WGS) entry which is preliminary data.</text>
</comment>
<dbReference type="Pfam" id="PF00107">
    <property type="entry name" value="ADH_zinc_N"/>
    <property type="match status" value="1"/>
</dbReference>